<dbReference type="EMBL" id="CP025746">
    <property type="protein sequence ID" value="QAA32268.1"/>
    <property type="molecule type" value="Genomic_DNA"/>
</dbReference>
<protein>
    <submittedName>
        <fullName evidence="1">Uncharacterized protein</fullName>
    </submittedName>
</protein>
<sequence>MVVITGQSIEQIAKKRQLYKLLREQISNEEEWEGAWKFCKKAATFAHAPVTVKEYLRMEAFSADEALVLALSAIIEKWDVPNENPILSGFDVIGYFYSIALISVAQYNREKNMKLLKNICDKLIEEKNEYCKLLLRNMTRLKKKYPDLTALEEKLKAALLVEE</sequence>
<organism evidence="1 2">
    <name type="scientific">Clostridium manihotivorum</name>
    <dbReference type="NCBI Taxonomy" id="2320868"/>
    <lineage>
        <taxon>Bacteria</taxon>
        <taxon>Bacillati</taxon>
        <taxon>Bacillota</taxon>
        <taxon>Clostridia</taxon>
        <taxon>Eubacteriales</taxon>
        <taxon>Clostridiaceae</taxon>
        <taxon>Clostridium</taxon>
    </lineage>
</organism>
<dbReference type="Proteomes" id="UP000286268">
    <property type="component" value="Chromosome"/>
</dbReference>
<dbReference type="OrthoDB" id="2013561at2"/>
<accession>A0A3R5QTQ0</accession>
<keyword evidence="2" id="KW-1185">Reference proteome</keyword>
<dbReference type="AlphaFoldDB" id="A0A3R5QTQ0"/>
<evidence type="ECO:0000313" key="1">
    <source>
        <dbReference type="EMBL" id="QAA32268.1"/>
    </source>
</evidence>
<evidence type="ECO:0000313" key="2">
    <source>
        <dbReference type="Proteomes" id="UP000286268"/>
    </source>
</evidence>
<reference evidence="1 2" key="1">
    <citation type="submission" date="2018-01" db="EMBL/GenBank/DDBJ databases">
        <title>Genome Sequencing and Assembly of Anaerobacter polyendosporus strain CT4.</title>
        <authorList>
            <person name="Tachaapaikoon C."/>
            <person name="Sutheeworapong S."/>
            <person name="Jenjaroenpun P."/>
            <person name="Wongsurawat T."/>
            <person name="Nookeaw I."/>
            <person name="Cheawchanlertfa P."/>
            <person name="Kosugi A."/>
            <person name="Cheevadhanarak S."/>
            <person name="Ratanakhanokchai K."/>
        </authorList>
    </citation>
    <scope>NUCLEOTIDE SEQUENCE [LARGE SCALE GENOMIC DNA]</scope>
    <source>
        <strain evidence="1 2">CT4</strain>
    </source>
</reference>
<name>A0A3R5QTQ0_9CLOT</name>
<dbReference type="RefSeq" id="WP_128213057.1">
    <property type="nucleotide sequence ID" value="NZ_CP025746.1"/>
</dbReference>
<dbReference type="KEGG" id="cmah:C1I91_11800"/>
<gene>
    <name evidence="1" type="ORF">C1I91_11800</name>
</gene>
<proteinExistence type="predicted"/>